<dbReference type="InterPro" id="IPR016155">
    <property type="entry name" value="Mopterin_synth/thiamin_S_b"/>
</dbReference>
<dbReference type="EMBL" id="CP025198">
    <property type="protein sequence ID" value="AXE40162.1"/>
    <property type="molecule type" value="Genomic_DNA"/>
</dbReference>
<organism evidence="1 2">
    <name type="scientific">Acidipropionibacterium virtanenii</name>
    <dbReference type="NCBI Taxonomy" id="2057246"/>
    <lineage>
        <taxon>Bacteria</taxon>
        <taxon>Bacillati</taxon>
        <taxon>Actinomycetota</taxon>
        <taxon>Actinomycetes</taxon>
        <taxon>Propionibacteriales</taxon>
        <taxon>Propionibacteriaceae</taxon>
        <taxon>Acidipropionibacterium</taxon>
    </lineage>
</organism>
<dbReference type="RefSeq" id="WP_114045912.1">
    <property type="nucleotide sequence ID" value="NZ_CP025198.1"/>
</dbReference>
<keyword evidence="2" id="KW-1185">Reference proteome</keyword>
<dbReference type="InterPro" id="IPR003749">
    <property type="entry name" value="ThiS/MoaD-like"/>
</dbReference>
<dbReference type="Pfam" id="PF02597">
    <property type="entry name" value="ThiS"/>
    <property type="match status" value="1"/>
</dbReference>
<dbReference type="CDD" id="cd17040">
    <property type="entry name" value="Ubl_MoaD_like"/>
    <property type="match status" value="1"/>
</dbReference>
<accession>A0A344UY14</accession>
<reference evidence="1 2" key="1">
    <citation type="submission" date="2017-12" db="EMBL/GenBank/DDBJ databases">
        <title>The whole genome sequence of the Acidipropionibacterium virtanenii sp. nov. type strain JS278.</title>
        <authorList>
            <person name="Laine P."/>
            <person name="Deptula P."/>
            <person name="Varmanen P."/>
            <person name="Auvinen P."/>
        </authorList>
    </citation>
    <scope>NUCLEOTIDE SEQUENCE [LARGE SCALE GENOMIC DNA]</scope>
    <source>
        <strain evidence="1 2">JS278</strain>
    </source>
</reference>
<dbReference type="SUPFAM" id="SSF54285">
    <property type="entry name" value="MoaD/ThiS"/>
    <property type="match status" value="1"/>
</dbReference>
<gene>
    <name evidence="1" type="ORF">JS278_03028</name>
</gene>
<dbReference type="InterPro" id="IPR012675">
    <property type="entry name" value="Beta-grasp_dom_sf"/>
</dbReference>
<evidence type="ECO:0000313" key="1">
    <source>
        <dbReference type="EMBL" id="AXE40162.1"/>
    </source>
</evidence>
<dbReference type="KEGG" id="acij:JS278_03028"/>
<dbReference type="Gene3D" id="3.10.20.30">
    <property type="match status" value="1"/>
</dbReference>
<evidence type="ECO:0008006" key="3">
    <source>
        <dbReference type="Google" id="ProtNLM"/>
    </source>
</evidence>
<name>A0A344UY14_9ACTN</name>
<evidence type="ECO:0000313" key="2">
    <source>
        <dbReference type="Proteomes" id="UP000251995"/>
    </source>
</evidence>
<dbReference type="OrthoDB" id="3733359at2"/>
<dbReference type="Proteomes" id="UP000251995">
    <property type="component" value="Chromosome"/>
</dbReference>
<dbReference type="AlphaFoldDB" id="A0A344UY14"/>
<protein>
    <recommendedName>
        <fullName evidence="3">Molybdopterin synthase sulfur carrier subunit</fullName>
    </recommendedName>
</protein>
<sequence length="79" mass="8248">MIMHYYGGAGEAAGTAEEAVDAVPGETVAELADRLVTVHPGLARTMAVCSFFVDGASTRREDRLPDDARVDVLPPFAGG</sequence>
<proteinExistence type="predicted"/>